<dbReference type="EMBL" id="AYSA01000366">
    <property type="protein sequence ID" value="ESZ92708.1"/>
    <property type="molecule type" value="Genomic_DNA"/>
</dbReference>
<proteinExistence type="predicted"/>
<evidence type="ECO:0000313" key="1">
    <source>
        <dbReference type="EMBL" id="ESZ92708.1"/>
    </source>
</evidence>
<evidence type="ECO:0000313" key="2">
    <source>
        <dbReference type="Proteomes" id="UP000019487"/>
    </source>
</evidence>
<comment type="caution">
    <text evidence="1">The sequence shown here is derived from an EMBL/GenBank/DDBJ whole genome shotgun (WGS) entry which is preliminary data.</text>
</comment>
<protein>
    <submittedName>
        <fullName evidence="1">Uncharacterized protein</fullName>
    </submittedName>
</protein>
<reference evidence="1 2" key="1">
    <citation type="journal article" date="2014" name="Genome Announc.">
        <title>Draft genome sequence of Sclerotinia borealis, a psychrophilic plant pathogenic fungus.</title>
        <authorList>
            <person name="Mardanov A.V."/>
            <person name="Beletsky A.V."/>
            <person name="Kadnikov V.V."/>
            <person name="Ignatov A.N."/>
            <person name="Ravin N.V."/>
        </authorList>
    </citation>
    <scope>NUCLEOTIDE SEQUENCE [LARGE SCALE GENOMIC DNA]</scope>
    <source>
        <strain evidence="2">F-4157</strain>
    </source>
</reference>
<name>W9CA80_SCLBF</name>
<dbReference type="AlphaFoldDB" id="W9CA80"/>
<sequence length="89" mass="10266">MVLSATTRFVNDRQQRTNLFARTQHKLPRPSNRQPPGRKVISSMWDLPLMLDPPMLPIKTNHIINLEVVMGMMVESVDMNLEKVPGLWT</sequence>
<accession>W9CA80</accession>
<organism evidence="1 2">
    <name type="scientific">Sclerotinia borealis (strain F-4128)</name>
    <dbReference type="NCBI Taxonomy" id="1432307"/>
    <lineage>
        <taxon>Eukaryota</taxon>
        <taxon>Fungi</taxon>
        <taxon>Dikarya</taxon>
        <taxon>Ascomycota</taxon>
        <taxon>Pezizomycotina</taxon>
        <taxon>Leotiomycetes</taxon>
        <taxon>Helotiales</taxon>
        <taxon>Sclerotiniaceae</taxon>
        <taxon>Sclerotinia</taxon>
    </lineage>
</organism>
<gene>
    <name evidence="1" type="ORF">SBOR_6920</name>
</gene>
<dbReference type="Proteomes" id="UP000019487">
    <property type="component" value="Unassembled WGS sequence"/>
</dbReference>
<dbReference type="HOGENOM" id="CLU_2456047_0_0_1"/>
<keyword evidence="2" id="KW-1185">Reference proteome</keyword>